<keyword evidence="6 7" id="KW-0472">Membrane</keyword>
<dbReference type="GO" id="GO:0005886">
    <property type="term" value="C:plasma membrane"/>
    <property type="evidence" value="ECO:0007669"/>
    <property type="project" value="UniProtKB-SubCell"/>
</dbReference>
<evidence type="ECO:0000256" key="6">
    <source>
        <dbReference type="ARBA" id="ARBA00023136"/>
    </source>
</evidence>
<protein>
    <submittedName>
        <fullName evidence="9">Carbohydrate ABC transporter permease</fullName>
    </submittedName>
</protein>
<dbReference type="PROSITE" id="PS50928">
    <property type="entry name" value="ABC_TM1"/>
    <property type="match status" value="1"/>
</dbReference>
<feature type="transmembrane region" description="Helical" evidence="7">
    <location>
        <begin position="20"/>
        <end position="42"/>
    </location>
</feature>
<evidence type="ECO:0000256" key="2">
    <source>
        <dbReference type="ARBA" id="ARBA00022448"/>
    </source>
</evidence>
<feature type="domain" description="ABC transmembrane type-1" evidence="8">
    <location>
        <begin position="78"/>
        <end position="289"/>
    </location>
</feature>
<feature type="transmembrane region" description="Helical" evidence="7">
    <location>
        <begin position="113"/>
        <end position="133"/>
    </location>
</feature>
<dbReference type="PANTHER" id="PTHR43744:SF9">
    <property type="entry name" value="POLYGALACTURONAN_RHAMNOGALACTURONAN TRANSPORT SYSTEM PERMEASE PROTEIN YTCP"/>
    <property type="match status" value="1"/>
</dbReference>
<evidence type="ECO:0000313" key="9">
    <source>
        <dbReference type="EMBL" id="HIV28073.1"/>
    </source>
</evidence>
<reference evidence="9" key="2">
    <citation type="journal article" date="2021" name="PeerJ">
        <title>Extensive microbial diversity within the chicken gut microbiome revealed by metagenomics and culture.</title>
        <authorList>
            <person name="Gilroy R."/>
            <person name="Ravi A."/>
            <person name="Getino M."/>
            <person name="Pursley I."/>
            <person name="Horton D.L."/>
            <person name="Alikhan N.F."/>
            <person name="Baker D."/>
            <person name="Gharbi K."/>
            <person name="Hall N."/>
            <person name="Watson M."/>
            <person name="Adriaenssens E.M."/>
            <person name="Foster-Nyarko E."/>
            <person name="Jarju S."/>
            <person name="Secka A."/>
            <person name="Antonio M."/>
            <person name="Oren A."/>
            <person name="Chaudhuri R.R."/>
            <person name="La Ragione R."/>
            <person name="Hildebrand F."/>
            <person name="Pallen M.J."/>
        </authorList>
    </citation>
    <scope>NUCLEOTIDE SEQUENCE</scope>
    <source>
        <strain evidence="9">CHK183-6373</strain>
    </source>
</reference>
<gene>
    <name evidence="9" type="ORF">IAA64_08890</name>
</gene>
<evidence type="ECO:0000256" key="5">
    <source>
        <dbReference type="ARBA" id="ARBA00022989"/>
    </source>
</evidence>
<reference evidence="9" key="1">
    <citation type="submission" date="2020-10" db="EMBL/GenBank/DDBJ databases">
        <authorList>
            <person name="Gilroy R."/>
        </authorList>
    </citation>
    <scope>NUCLEOTIDE SEQUENCE</scope>
    <source>
        <strain evidence="9">CHK183-6373</strain>
    </source>
</reference>
<evidence type="ECO:0000256" key="4">
    <source>
        <dbReference type="ARBA" id="ARBA00022692"/>
    </source>
</evidence>
<dbReference type="EMBL" id="DVOT01000156">
    <property type="protein sequence ID" value="HIV28073.1"/>
    <property type="molecule type" value="Genomic_DNA"/>
</dbReference>
<dbReference type="InterPro" id="IPR000515">
    <property type="entry name" value="MetI-like"/>
</dbReference>
<feature type="transmembrane region" description="Helical" evidence="7">
    <location>
        <begin position="265"/>
        <end position="285"/>
    </location>
</feature>
<dbReference type="Gene3D" id="1.10.3720.10">
    <property type="entry name" value="MetI-like"/>
    <property type="match status" value="1"/>
</dbReference>
<dbReference type="CDD" id="cd06261">
    <property type="entry name" value="TM_PBP2"/>
    <property type="match status" value="1"/>
</dbReference>
<name>A0A9D1P9E0_9FIRM</name>
<keyword evidence="2" id="KW-0813">Transport</keyword>
<dbReference type="GO" id="GO:0055085">
    <property type="term" value="P:transmembrane transport"/>
    <property type="evidence" value="ECO:0007669"/>
    <property type="project" value="InterPro"/>
</dbReference>
<comment type="caution">
    <text evidence="9">The sequence shown here is derived from an EMBL/GenBank/DDBJ whole genome shotgun (WGS) entry which is preliminary data.</text>
</comment>
<sequence length="300" mass="33942">MRSHAIRKTASDRILNAINIGVLSLVLLVVLYPLYFVIIASFSDPNAVYNGQVLFWPKGFVLEGYQRIFSDHIIWRSYLNTAIYTVCGTAIALFLTMSIAFPLSRRYFKGRSVVTILLIIPMYFSGGLIPTYIVVRNLGLLGSPFAVILLGSLSIFNVIITRTFLQGNIPQEMDEAAYIDGASHFRYFASFVLPLSKAIIAVLVLYYGVAYWNDYFTAMIYINTEEWYPLQLRLRELLIASQMLASMEATEDVMYAAYMQRVADLIKYGMIVISTLPVMILYPILQKYFVQGVMIGSLKG</sequence>
<dbReference type="Proteomes" id="UP000886884">
    <property type="component" value="Unassembled WGS sequence"/>
</dbReference>
<dbReference type="PANTHER" id="PTHR43744">
    <property type="entry name" value="ABC TRANSPORTER PERMEASE PROTEIN MG189-RELATED-RELATED"/>
    <property type="match status" value="1"/>
</dbReference>
<keyword evidence="4 7" id="KW-0812">Transmembrane</keyword>
<feature type="transmembrane region" description="Helical" evidence="7">
    <location>
        <begin position="82"/>
        <end position="101"/>
    </location>
</feature>
<dbReference type="AlphaFoldDB" id="A0A9D1P9E0"/>
<accession>A0A9D1P9E0</accession>
<evidence type="ECO:0000313" key="10">
    <source>
        <dbReference type="Proteomes" id="UP000886884"/>
    </source>
</evidence>
<dbReference type="InterPro" id="IPR035906">
    <property type="entry name" value="MetI-like_sf"/>
</dbReference>
<organism evidence="9 10">
    <name type="scientific">Candidatus Ornithocaccomicrobium faecavium</name>
    <dbReference type="NCBI Taxonomy" id="2840890"/>
    <lineage>
        <taxon>Bacteria</taxon>
        <taxon>Bacillati</taxon>
        <taxon>Bacillota</taxon>
        <taxon>Clostridia</taxon>
        <taxon>Candidatus Ornithocaccomicrobium</taxon>
    </lineage>
</organism>
<proteinExistence type="predicted"/>
<dbReference type="SUPFAM" id="SSF161098">
    <property type="entry name" value="MetI-like"/>
    <property type="match status" value="1"/>
</dbReference>
<evidence type="ECO:0000256" key="3">
    <source>
        <dbReference type="ARBA" id="ARBA00022475"/>
    </source>
</evidence>
<feature type="transmembrane region" description="Helical" evidence="7">
    <location>
        <begin position="145"/>
        <end position="165"/>
    </location>
</feature>
<evidence type="ECO:0000256" key="1">
    <source>
        <dbReference type="ARBA" id="ARBA00004651"/>
    </source>
</evidence>
<evidence type="ECO:0000256" key="7">
    <source>
        <dbReference type="SAM" id="Phobius"/>
    </source>
</evidence>
<evidence type="ECO:0000259" key="8">
    <source>
        <dbReference type="PROSITE" id="PS50928"/>
    </source>
</evidence>
<keyword evidence="5 7" id="KW-1133">Transmembrane helix</keyword>
<feature type="transmembrane region" description="Helical" evidence="7">
    <location>
        <begin position="185"/>
        <end position="209"/>
    </location>
</feature>
<keyword evidence="3" id="KW-1003">Cell membrane</keyword>
<comment type="subcellular location">
    <subcellularLocation>
        <location evidence="1">Cell membrane</location>
        <topology evidence="1">Multi-pass membrane protein</topology>
    </subcellularLocation>
</comment>